<dbReference type="Proteomes" id="UP000001511">
    <property type="component" value="Chromosome"/>
</dbReference>
<dbReference type="AlphaFoldDB" id="D7DXH3"/>
<keyword evidence="2" id="KW-1185">Reference proteome</keyword>
<name>D7DXH3_NOSA0</name>
<keyword evidence="1" id="KW-0670">Pyruvate</keyword>
<accession>D7DXH3</accession>
<sequence length="87" mass="10148">MENSKGLLEALQLEKERLGKNHQVPVDELRNLVFTTYSCGMINEGRAVQLLYTNRLDFRWESRDWVKHHPDMDAIWNGFTSVALDEA</sequence>
<dbReference type="RefSeq" id="WP_013191266.1">
    <property type="nucleotide sequence ID" value="NC_014248.1"/>
</dbReference>
<dbReference type="EMBL" id="CP002059">
    <property type="protein sequence ID" value="ADI64249.1"/>
    <property type="molecule type" value="Genomic_DNA"/>
</dbReference>
<evidence type="ECO:0000313" key="1">
    <source>
        <dbReference type="EMBL" id="ADI64249.1"/>
    </source>
</evidence>
<dbReference type="HOGENOM" id="CLU_2480254_0_0_3"/>
<protein>
    <submittedName>
        <fullName evidence="1">Pyruvate oxidase</fullName>
    </submittedName>
</protein>
<organism evidence="1 2">
    <name type="scientific">Nostoc azollae (strain 0708)</name>
    <name type="common">Anabaena azollae (strain 0708)</name>
    <dbReference type="NCBI Taxonomy" id="551115"/>
    <lineage>
        <taxon>Bacteria</taxon>
        <taxon>Bacillati</taxon>
        <taxon>Cyanobacteriota</taxon>
        <taxon>Cyanophyceae</taxon>
        <taxon>Nostocales</taxon>
        <taxon>Nostocaceae</taxon>
        <taxon>Trichormus</taxon>
    </lineage>
</organism>
<reference evidence="1 2" key="1">
    <citation type="journal article" date="2010" name="PLoS ONE">
        <title>Genome erosion in a nitrogen-fixing vertically transmitted endosymbiotic multicellular cyanobacterium.</title>
        <authorList>
            <person name="Ran L."/>
            <person name="Larsson J."/>
            <person name="Vigil-Stenman T."/>
            <person name="Nylander J.A."/>
            <person name="Ininbergs K."/>
            <person name="Zheng W.W."/>
            <person name="Lapidus A."/>
            <person name="Lowry S."/>
            <person name="Haselkorn R."/>
            <person name="Bergman B."/>
        </authorList>
    </citation>
    <scope>NUCLEOTIDE SEQUENCE [LARGE SCALE GENOMIC DNA]</scope>
    <source>
        <strain evidence="1 2">0708</strain>
    </source>
</reference>
<proteinExistence type="predicted"/>
<evidence type="ECO:0000313" key="2">
    <source>
        <dbReference type="Proteomes" id="UP000001511"/>
    </source>
</evidence>
<dbReference type="KEGG" id="naz:Aazo_2271"/>
<gene>
    <name evidence="1" type="ordered locus">Aazo_2271</name>
</gene>